<reference evidence="1 2" key="1">
    <citation type="journal article" date="2018" name="Emerg. Microbes Infect.">
        <title>Genomic analysis of oral Campylobacter concisus strains identified a potential bacterial molecular marker associated with active Crohn's disease.</title>
        <authorList>
            <person name="Liu F."/>
            <person name="Ma R."/>
            <person name="Tay C.Y.A."/>
            <person name="Octavia S."/>
            <person name="Lan R."/>
            <person name="Chung H.K.L."/>
            <person name="Riordan S.M."/>
            <person name="Grimm M.C."/>
            <person name="Leong R.W."/>
            <person name="Tanaka M.M."/>
            <person name="Connor S."/>
            <person name="Zhang L."/>
        </authorList>
    </citation>
    <scope>NUCLEOTIDE SEQUENCE [LARGE SCALE GENOMIC DNA]</scope>
    <source>
        <strain evidence="1 2">P2CDO4</strain>
    </source>
</reference>
<gene>
    <name evidence="1" type="ORF">CCS77_1771</name>
</gene>
<sequence length="37" mass="4349">MFDHFVSFWFYKFALNLGDFSTLGLNFLNALVLDVFV</sequence>
<dbReference type="EMBL" id="CP021642">
    <property type="protein sequence ID" value="AVX44832.1"/>
    <property type="molecule type" value="Genomic_DNA"/>
</dbReference>
<dbReference type="AlphaFoldDB" id="A0A2R4P2C2"/>
<proteinExistence type="predicted"/>
<dbReference type="Proteomes" id="UP000241854">
    <property type="component" value="Chromosome"/>
</dbReference>
<evidence type="ECO:0000313" key="1">
    <source>
        <dbReference type="EMBL" id="AVX44832.1"/>
    </source>
</evidence>
<name>A0A2R4P2C2_9BACT</name>
<protein>
    <submittedName>
        <fullName evidence="1">Uncharacterized protein</fullName>
    </submittedName>
</protein>
<organism evidence="1 2">
    <name type="scientific">Campylobacter concisus</name>
    <dbReference type="NCBI Taxonomy" id="199"/>
    <lineage>
        <taxon>Bacteria</taxon>
        <taxon>Pseudomonadati</taxon>
        <taxon>Campylobacterota</taxon>
        <taxon>Epsilonproteobacteria</taxon>
        <taxon>Campylobacterales</taxon>
        <taxon>Campylobacteraceae</taxon>
        <taxon>Campylobacter</taxon>
    </lineage>
</organism>
<evidence type="ECO:0000313" key="2">
    <source>
        <dbReference type="Proteomes" id="UP000241854"/>
    </source>
</evidence>
<accession>A0A2R4P2C2</accession>